<gene>
    <name evidence="2" type="ORF">H4R34_003216</name>
</gene>
<dbReference type="InterPro" id="IPR007714">
    <property type="entry name" value="CFA20_dom"/>
</dbReference>
<name>A0A9W8B6N0_9FUNG</name>
<evidence type="ECO:0000313" key="2">
    <source>
        <dbReference type="EMBL" id="KAJ1978401.1"/>
    </source>
</evidence>
<dbReference type="PANTHER" id="PTHR12458">
    <property type="entry name" value="ORF PROTEIN"/>
    <property type="match status" value="1"/>
</dbReference>
<dbReference type="AlphaFoldDB" id="A0A9W8B6N0"/>
<sequence>MIYGPKLRLNALQPKPHNIIVYAVGVTSQVGVHRRAMRFPAAGGVSTTAAQHCMESDQGITDSLFFYRHLRWRNSGLERGFAQISYSYLVCLLTDISPQRLTITPQTHLDRDEDATMFRSHFQSGFLSLFYSLGSSPLQLWGEQCEPSAPSDHSAPTRGHIQLVDDADIQSRVLEIVGDNLAQTYISSPAHADRELGIKLPVLGLMVKNLEQYFSLEVMVLDDRGQYHRLRASNFQAVTRRHDDILTMPLRLDPGWNQVQLDLADLLRRAYGTRFVETLRVTIHANCRLRRVYFAERPCNEQALPPEFRLYLPVQEE</sequence>
<dbReference type="InterPro" id="IPR040441">
    <property type="entry name" value="CFA20/CFAP20DC"/>
</dbReference>
<feature type="domain" description="CFA20" evidence="1">
    <location>
        <begin position="117"/>
        <end position="311"/>
    </location>
</feature>
<reference evidence="2" key="1">
    <citation type="submission" date="2022-07" db="EMBL/GenBank/DDBJ databases">
        <title>Phylogenomic reconstructions and comparative analyses of Kickxellomycotina fungi.</title>
        <authorList>
            <person name="Reynolds N.K."/>
            <person name="Stajich J.E."/>
            <person name="Barry K."/>
            <person name="Grigoriev I.V."/>
            <person name="Crous P."/>
            <person name="Smith M.E."/>
        </authorList>
    </citation>
    <scope>NUCLEOTIDE SEQUENCE</scope>
    <source>
        <strain evidence="2">RSA 567</strain>
    </source>
</reference>
<organism evidence="2 3">
    <name type="scientific">Dimargaris verticillata</name>
    <dbReference type="NCBI Taxonomy" id="2761393"/>
    <lineage>
        <taxon>Eukaryota</taxon>
        <taxon>Fungi</taxon>
        <taxon>Fungi incertae sedis</taxon>
        <taxon>Zoopagomycota</taxon>
        <taxon>Kickxellomycotina</taxon>
        <taxon>Dimargaritomycetes</taxon>
        <taxon>Dimargaritales</taxon>
        <taxon>Dimargaritaceae</taxon>
        <taxon>Dimargaris</taxon>
    </lineage>
</organism>
<dbReference type="Proteomes" id="UP001151582">
    <property type="component" value="Unassembled WGS sequence"/>
</dbReference>
<comment type="caution">
    <text evidence="2">The sequence shown here is derived from an EMBL/GenBank/DDBJ whole genome shotgun (WGS) entry which is preliminary data.</text>
</comment>
<accession>A0A9W8B6N0</accession>
<dbReference type="Pfam" id="PF05018">
    <property type="entry name" value="CFA20_dom"/>
    <property type="match status" value="1"/>
</dbReference>
<dbReference type="EMBL" id="JANBQB010000279">
    <property type="protein sequence ID" value="KAJ1978401.1"/>
    <property type="molecule type" value="Genomic_DNA"/>
</dbReference>
<keyword evidence="3" id="KW-1185">Reference proteome</keyword>
<dbReference type="OrthoDB" id="7486196at2759"/>
<evidence type="ECO:0000313" key="3">
    <source>
        <dbReference type="Proteomes" id="UP001151582"/>
    </source>
</evidence>
<protein>
    <recommendedName>
        <fullName evidence="1">CFA20 domain-containing protein</fullName>
    </recommendedName>
</protein>
<proteinExistence type="predicted"/>
<evidence type="ECO:0000259" key="1">
    <source>
        <dbReference type="Pfam" id="PF05018"/>
    </source>
</evidence>